<organism evidence="3 4">
    <name type="scientific">Actinophytocola algeriensis</name>
    <dbReference type="NCBI Taxonomy" id="1768010"/>
    <lineage>
        <taxon>Bacteria</taxon>
        <taxon>Bacillati</taxon>
        <taxon>Actinomycetota</taxon>
        <taxon>Actinomycetes</taxon>
        <taxon>Pseudonocardiales</taxon>
        <taxon>Pseudonocardiaceae</taxon>
    </lineage>
</organism>
<evidence type="ECO:0000313" key="3">
    <source>
        <dbReference type="EMBL" id="MBB4904511.1"/>
    </source>
</evidence>
<feature type="region of interest" description="Disordered" evidence="1">
    <location>
        <begin position="33"/>
        <end position="52"/>
    </location>
</feature>
<accession>A0A7W7Q0F4</accession>
<evidence type="ECO:0000256" key="2">
    <source>
        <dbReference type="SAM" id="Phobius"/>
    </source>
</evidence>
<gene>
    <name evidence="3" type="ORF">FHR82_000721</name>
</gene>
<keyword evidence="4" id="KW-1185">Reference proteome</keyword>
<protein>
    <submittedName>
        <fullName evidence="3">Uncharacterized protein</fullName>
    </submittedName>
</protein>
<reference evidence="3 4" key="1">
    <citation type="submission" date="2020-08" db="EMBL/GenBank/DDBJ databases">
        <title>Genomic Encyclopedia of Type Strains, Phase III (KMG-III): the genomes of soil and plant-associated and newly described type strains.</title>
        <authorList>
            <person name="Whitman W."/>
        </authorList>
    </citation>
    <scope>NUCLEOTIDE SEQUENCE [LARGE SCALE GENOMIC DNA]</scope>
    <source>
        <strain evidence="3 4">CECT 8960</strain>
    </source>
</reference>
<keyword evidence="2" id="KW-0812">Transmembrane</keyword>
<feature type="region of interest" description="Disordered" evidence="1">
    <location>
        <begin position="1"/>
        <end position="23"/>
    </location>
</feature>
<comment type="caution">
    <text evidence="3">The sequence shown here is derived from an EMBL/GenBank/DDBJ whole genome shotgun (WGS) entry which is preliminary data.</text>
</comment>
<evidence type="ECO:0000313" key="4">
    <source>
        <dbReference type="Proteomes" id="UP000520767"/>
    </source>
</evidence>
<dbReference type="AlphaFoldDB" id="A0A7W7Q0F4"/>
<keyword evidence="2" id="KW-0472">Membrane</keyword>
<feature type="compositionally biased region" description="Basic and acidic residues" evidence="1">
    <location>
        <begin position="13"/>
        <end position="23"/>
    </location>
</feature>
<dbReference type="EMBL" id="JACHJQ010000001">
    <property type="protein sequence ID" value="MBB4904511.1"/>
    <property type="molecule type" value="Genomic_DNA"/>
</dbReference>
<keyword evidence="2" id="KW-1133">Transmembrane helix</keyword>
<dbReference type="RefSeq" id="WP_184808754.1">
    <property type="nucleotide sequence ID" value="NZ_JACHJQ010000001.1"/>
</dbReference>
<sequence length="126" mass="13522">MTRIRLETAMTPEEERSADLERPARRTVRLAADAAPEAVSGSELPAPRRPATHALRPALRDRVLRVAERVVGDWAPTLREALVRVLVFAVVLAVLGVAFGVEVAAAGAAVGFVMFLIGRRRAGSSD</sequence>
<proteinExistence type="predicted"/>
<dbReference type="Proteomes" id="UP000520767">
    <property type="component" value="Unassembled WGS sequence"/>
</dbReference>
<name>A0A7W7Q0F4_9PSEU</name>
<feature type="transmembrane region" description="Helical" evidence="2">
    <location>
        <begin position="86"/>
        <end position="117"/>
    </location>
</feature>
<evidence type="ECO:0000256" key="1">
    <source>
        <dbReference type="SAM" id="MobiDB-lite"/>
    </source>
</evidence>